<evidence type="ECO:0000313" key="2">
    <source>
        <dbReference type="EMBL" id="DAD83163.1"/>
    </source>
</evidence>
<keyword evidence="1" id="KW-0812">Transmembrane</keyword>
<name>A0A8S5MMJ7_9CAUD</name>
<sequence length="66" mass="7595">MMKLPPTLDKIHWAVTGWMDKSKFVRNVLVATYTHPDGEEYDCIYCTIIRCALIFGFIGFVLGRVL</sequence>
<organism evidence="2">
    <name type="scientific">Podoviridae sp. ctlpi2</name>
    <dbReference type="NCBI Taxonomy" id="2826574"/>
    <lineage>
        <taxon>Viruses</taxon>
        <taxon>Duplodnaviria</taxon>
        <taxon>Heunggongvirae</taxon>
        <taxon>Uroviricota</taxon>
        <taxon>Caudoviricetes</taxon>
    </lineage>
</organism>
<keyword evidence="1" id="KW-1133">Transmembrane helix</keyword>
<feature type="transmembrane region" description="Helical" evidence="1">
    <location>
        <begin position="43"/>
        <end position="63"/>
    </location>
</feature>
<keyword evidence="1" id="KW-0472">Membrane</keyword>
<dbReference type="EMBL" id="BK014928">
    <property type="protein sequence ID" value="DAD83163.1"/>
    <property type="molecule type" value="Genomic_DNA"/>
</dbReference>
<evidence type="ECO:0000256" key="1">
    <source>
        <dbReference type="SAM" id="Phobius"/>
    </source>
</evidence>
<accession>A0A8S5MMJ7</accession>
<protein>
    <submittedName>
        <fullName evidence="2">Preprotein translocase subunit secY, Preprotein Transport, Membrane Protein Complex.9A</fullName>
    </submittedName>
</protein>
<proteinExistence type="predicted"/>
<reference evidence="2" key="1">
    <citation type="journal article" date="2021" name="Proc. Natl. Acad. Sci. U.S.A.">
        <title>A Catalog of Tens of Thousands of Viruses from Human Metagenomes Reveals Hidden Associations with Chronic Diseases.</title>
        <authorList>
            <person name="Tisza M.J."/>
            <person name="Buck C.B."/>
        </authorList>
    </citation>
    <scope>NUCLEOTIDE SEQUENCE</scope>
    <source>
        <strain evidence="2">Ctlpi2</strain>
    </source>
</reference>